<dbReference type="GO" id="GO:0006405">
    <property type="term" value="P:RNA export from nucleus"/>
    <property type="evidence" value="ECO:0007669"/>
    <property type="project" value="TreeGrafter"/>
</dbReference>
<dbReference type="Gene3D" id="1.20.120.1880">
    <property type="entry name" value="Nucleoporin, helical C-terminal domain"/>
    <property type="match status" value="1"/>
</dbReference>
<dbReference type="Gene3D" id="1.25.40.440">
    <property type="entry name" value="Nucleoporin, helical domain, central subdomain"/>
    <property type="match status" value="1"/>
</dbReference>
<dbReference type="FunFam" id="1.20.120.1880:FF:000010">
    <property type="entry name" value="Nuclear pore complex protein Nup155"/>
    <property type="match status" value="1"/>
</dbReference>
<evidence type="ECO:0000256" key="3">
    <source>
        <dbReference type="ARBA" id="ARBA00022448"/>
    </source>
</evidence>
<evidence type="ECO:0000313" key="7">
    <source>
        <dbReference type="Proteomes" id="UP000820818"/>
    </source>
</evidence>
<keyword evidence="3" id="KW-0813">Transport</keyword>
<dbReference type="GO" id="GO:0017056">
    <property type="term" value="F:structural constituent of nuclear pore"/>
    <property type="evidence" value="ECO:0007669"/>
    <property type="project" value="InterPro"/>
</dbReference>
<evidence type="ECO:0000256" key="1">
    <source>
        <dbReference type="ARBA" id="ARBA00004123"/>
    </source>
</evidence>
<accession>A0AAD5PYM9</accession>
<dbReference type="InterPro" id="IPR042533">
    <property type="entry name" value="Nucleoporin_Nup155_C_1"/>
</dbReference>
<feature type="domain" description="Nucleoporin Nup133/Nup155-like C-terminal" evidence="5">
    <location>
        <begin position="136"/>
        <end position="665"/>
    </location>
</feature>
<dbReference type="InterPro" id="IPR042538">
    <property type="entry name" value="Nucleoporin_Nup155_C_3"/>
</dbReference>
<organism evidence="6 7">
    <name type="scientific">Daphnia sinensis</name>
    <dbReference type="NCBI Taxonomy" id="1820382"/>
    <lineage>
        <taxon>Eukaryota</taxon>
        <taxon>Metazoa</taxon>
        <taxon>Ecdysozoa</taxon>
        <taxon>Arthropoda</taxon>
        <taxon>Crustacea</taxon>
        <taxon>Branchiopoda</taxon>
        <taxon>Diplostraca</taxon>
        <taxon>Cladocera</taxon>
        <taxon>Anomopoda</taxon>
        <taxon>Daphniidae</taxon>
        <taxon>Daphnia</taxon>
        <taxon>Daphnia similis group</taxon>
    </lineage>
</organism>
<name>A0AAD5PYM9_9CRUS</name>
<dbReference type="AlphaFoldDB" id="A0AAD5PYM9"/>
<evidence type="ECO:0000256" key="4">
    <source>
        <dbReference type="ARBA" id="ARBA00023242"/>
    </source>
</evidence>
<gene>
    <name evidence="6" type="ORF">GHT06_012240</name>
</gene>
<dbReference type="Gene3D" id="1.20.58.1780">
    <property type="match status" value="1"/>
</dbReference>
<reference evidence="6 7" key="1">
    <citation type="submission" date="2022-05" db="EMBL/GenBank/DDBJ databases">
        <title>A multi-omics perspective on studying reproductive biology in Daphnia sinensis.</title>
        <authorList>
            <person name="Jia J."/>
        </authorList>
    </citation>
    <scope>NUCLEOTIDE SEQUENCE [LARGE SCALE GENOMIC DNA]</scope>
    <source>
        <strain evidence="6 7">WSL</strain>
    </source>
</reference>
<evidence type="ECO:0000256" key="2">
    <source>
        <dbReference type="ARBA" id="ARBA00007373"/>
    </source>
</evidence>
<dbReference type="Proteomes" id="UP000820818">
    <property type="component" value="Linkage Group LG3"/>
</dbReference>
<dbReference type="InterPro" id="IPR004870">
    <property type="entry name" value="Nucleoporin_Nup155"/>
</dbReference>
<sequence>MYTKCLPWKLEDSQLAHWAARAFFLLGGDVKVSSSHMAHRISSPASPFVVNSPGHLNSTPSNFHHQQPHFTFSSPDSGAVGTFNPNAISKCNLIRPTRITPLWLMPLARDVGKPHQPLLDSVVNNEELLTEISVKQLLDHTVETTLFRDLILSGSDTCIGLINALIHRYLDDATSTDAISEKLRQVCPSLYRNEDALCTKVNEQLLKARTTTMSRMDKERLLQQTLETCKQIPARINLAHVFQQLSACQYFGDVVELCCVVAEKLDPQHRAQQCYSGQQEDPAAVEALLARKNCYQQTCLSPSVPKSPGTMIQTTPQGYEEGLSPLEAQRLADETLSLALQSDDELCHDDKLLEIHSPHLENDLKRQTVGQVGQQQQTDLVAKYDLLWKFYEKSGQFIAAARVLSRLADAHSTAISLPMRIEYLSRAIVCARAAETSSFGNAVQGQFLYEMEEKMDVAKVQSQVLEAVSRLPSRDADTISRLHSDLLDVTQLYEQFAEPLGLWECKLAILHCANHYDSALVTSIWQNIINAEVKKLGHADTETKLATLGSKMKTLGRTYAQSEQFFPLEFLVKTLETYSVRWNGPPGWVVFIMLTAGVSFQRLFAVYNRLYGAKDVVWQAEGKPNHLLKVLADMLNRLVDSSTGGLAALVPTADRRALIGQCVEAVGVYLTDLFCTTHATSPALIAEFRTLQGKLELICNESFKCNFFPHSCHSSPILFLLFRLFEAFFYFSFS</sequence>
<comment type="caution">
    <text evidence="6">The sequence shown here is derived from an EMBL/GenBank/DDBJ whole genome shotgun (WGS) entry which is preliminary data.</text>
</comment>
<comment type="subcellular location">
    <subcellularLocation>
        <location evidence="1">Nucleus</location>
    </subcellularLocation>
</comment>
<dbReference type="FunFam" id="1.25.40.440:FF:000001">
    <property type="entry name" value="Nuclear pore complex subunit"/>
    <property type="match status" value="1"/>
</dbReference>
<proteinExistence type="inferred from homology"/>
<dbReference type="GO" id="GO:0044611">
    <property type="term" value="C:nuclear pore inner ring"/>
    <property type="evidence" value="ECO:0007669"/>
    <property type="project" value="TreeGrafter"/>
</dbReference>
<evidence type="ECO:0000313" key="6">
    <source>
        <dbReference type="EMBL" id="KAI9561284.1"/>
    </source>
</evidence>
<keyword evidence="4" id="KW-0539">Nucleus</keyword>
<dbReference type="EMBL" id="WJBH02000003">
    <property type="protein sequence ID" value="KAI9561284.1"/>
    <property type="molecule type" value="Genomic_DNA"/>
</dbReference>
<keyword evidence="7" id="KW-1185">Reference proteome</keyword>
<dbReference type="InterPro" id="IPR007187">
    <property type="entry name" value="Nucleoporin_Nup133/Nup155_C"/>
</dbReference>
<comment type="similarity">
    <text evidence="2">Belongs to the non-repetitive/WGA-negative nucleoporin family.</text>
</comment>
<dbReference type="Pfam" id="PF03177">
    <property type="entry name" value="Nucleoporin_C"/>
    <property type="match status" value="1"/>
</dbReference>
<evidence type="ECO:0000259" key="5">
    <source>
        <dbReference type="Pfam" id="PF03177"/>
    </source>
</evidence>
<dbReference type="GO" id="GO:0006606">
    <property type="term" value="P:protein import into nucleus"/>
    <property type="evidence" value="ECO:0007669"/>
    <property type="project" value="TreeGrafter"/>
</dbReference>
<protein>
    <recommendedName>
        <fullName evidence="5">Nucleoporin Nup133/Nup155-like C-terminal domain-containing protein</fullName>
    </recommendedName>
</protein>
<dbReference type="InterPro" id="IPR042537">
    <property type="entry name" value="Nucleoporin_Nup155_C_2"/>
</dbReference>
<dbReference type="GO" id="GO:0036228">
    <property type="term" value="P:protein localization to nuclear inner membrane"/>
    <property type="evidence" value="ECO:0007669"/>
    <property type="project" value="TreeGrafter"/>
</dbReference>
<dbReference type="Gene3D" id="1.25.40.450">
    <property type="entry name" value="Nucleoporin, helical domain, N-terminal subdomain"/>
    <property type="match status" value="1"/>
</dbReference>
<dbReference type="GO" id="GO:0000972">
    <property type="term" value="P:transcription-dependent tethering of RNA polymerase II gene DNA at nuclear periphery"/>
    <property type="evidence" value="ECO:0007669"/>
    <property type="project" value="TreeGrafter"/>
</dbReference>
<dbReference type="PANTHER" id="PTHR10350">
    <property type="entry name" value="NUCLEAR PORE COMPLEX PROTEIN NUP155"/>
    <property type="match status" value="1"/>
</dbReference>
<dbReference type="PANTHER" id="PTHR10350:SF6">
    <property type="entry name" value="NUCLEAR PORE COMPLEX PROTEIN NUP155"/>
    <property type="match status" value="1"/>
</dbReference>